<dbReference type="GeneID" id="75079145"/>
<protein>
    <submittedName>
        <fullName evidence="3">Uma2 family endonuclease</fullName>
    </submittedName>
    <submittedName>
        <fullName evidence="2">Uncharacterized protein conserved in cyanobacteria</fullName>
    </submittedName>
</protein>
<dbReference type="GO" id="GO:0004519">
    <property type="term" value="F:endonuclease activity"/>
    <property type="evidence" value="ECO:0007669"/>
    <property type="project" value="UniProtKB-KW"/>
</dbReference>
<dbReference type="Pfam" id="PF05685">
    <property type="entry name" value="Uma2"/>
    <property type="match status" value="1"/>
</dbReference>
<dbReference type="InterPro" id="IPR012296">
    <property type="entry name" value="Nuclease_put_TT1808"/>
</dbReference>
<keyword evidence="3" id="KW-0540">Nuclease</keyword>
<evidence type="ECO:0000259" key="1">
    <source>
        <dbReference type="Pfam" id="PF05685"/>
    </source>
</evidence>
<dbReference type="AlphaFoldDB" id="A0A173X685"/>
<evidence type="ECO:0000313" key="5">
    <source>
        <dbReference type="Proteomes" id="UP000095431"/>
    </source>
</evidence>
<dbReference type="Proteomes" id="UP000477285">
    <property type="component" value="Unassembled WGS sequence"/>
</dbReference>
<dbReference type="Proteomes" id="UP000477156">
    <property type="component" value="Unassembled WGS sequence"/>
</dbReference>
<dbReference type="Proteomes" id="UP000095431">
    <property type="component" value="Unassembled WGS sequence"/>
</dbReference>
<feature type="domain" description="Putative restriction endonuclease" evidence="1">
    <location>
        <begin position="5"/>
        <end position="145"/>
    </location>
</feature>
<evidence type="ECO:0000313" key="6">
    <source>
        <dbReference type="Proteomes" id="UP000477156"/>
    </source>
</evidence>
<dbReference type="EMBL" id="WWVQ01000010">
    <property type="protein sequence ID" value="MZL32741.1"/>
    <property type="molecule type" value="Genomic_DNA"/>
</dbReference>
<dbReference type="CDD" id="cd06260">
    <property type="entry name" value="DUF820-like"/>
    <property type="match status" value="1"/>
</dbReference>
<evidence type="ECO:0000313" key="2">
    <source>
        <dbReference type="EMBL" id="CUN47124.1"/>
    </source>
</evidence>
<dbReference type="InterPro" id="IPR011335">
    <property type="entry name" value="Restrct_endonuc-II-like"/>
</dbReference>
<dbReference type="Gene3D" id="3.90.1570.10">
    <property type="entry name" value="tt1808, chain A"/>
    <property type="match status" value="1"/>
</dbReference>
<name>A0A173X685_9FIRM</name>
<keyword evidence="3" id="KW-0378">Hydrolase</keyword>
<dbReference type="InterPro" id="IPR008538">
    <property type="entry name" value="Uma2"/>
</dbReference>
<evidence type="ECO:0000313" key="7">
    <source>
        <dbReference type="Proteomes" id="UP000477285"/>
    </source>
</evidence>
<keyword evidence="3" id="KW-0255">Endonuclease</keyword>
<evidence type="ECO:0000313" key="3">
    <source>
        <dbReference type="EMBL" id="MZL32741.1"/>
    </source>
</evidence>
<sequence length="185" mass="21460">MPLLEEEYRKEEKINGVIYDMSPSPNYQHGLVDGNIYRIISTGLQGTLCLAFMENLDYKYHAQENNDYVIPDVMIICDRKHLKGGSYTGTPRFIVETLSPATALRDMTVKKEIYQAAGVEEYWIISPKERAVQIYYLEDGKYDLKYSYILQDDPEEEHYNADTVVTLKDFPKISMTLAEMFENVE</sequence>
<dbReference type="PANTHER" id="PTHR36558:SF1">
    <property type="entry name" value="RESTRICTION ENDONUCLEASE DOMAIN-CONTAINING PROTEIN-RELATED"/>
    <property type="match status" value="1"/>
</dbReference>
<dbReference type="RefSeq" id="WP_008703326.1">
    <property type="nucleotide sequence ID" value="NZ_BTHH01000006.1"/>
</dbReference>
<reference evidence="6 7" key="2">
    <citation type="journal article" date="2019" name="Nat. Med.">
        <title>A library of human gut bacterial isolates paired with longitudinal multiomics data enables mechanistic microbiome research.</title>
        <authorList>
            <person name="Poyet M."/>
            <person name="Groussin M."/>
            <person name="Gibbons S.M."/>
            <person name="Avila-Pacheco J."/>
            <person name="Jiang X."/>
            <person name="Kearney S.M."/>
            <person name="Perrotta A.R."/>
            <person name="Berdy B."/>
            <person name="Zhao S."/>
            <person name="Lieberman T.D."/>
            <person name="Swanson P.K."/>
            <person name="Smith M."/>
            <person name="Roesemann S."/>
            <person name="Alexander J.E."/>
            <person name="Rich S.A."/>
            <person name="Livny J."/>
            <person name="Vlamakis H."/>
            <person name="Clish C."/>
            <person name="Bullock K."/>
            <person name="Deik A."/>
            <person name="Scott J."/>
            <person name="Pierce K.A."/>
            <person name="Xavier R.J."/>
            <person name="Alm E.J."/>
        </authorList>
    </citation>
    <scope>NUCLEOTIDE SEQUENCE [LARGE SCALE GENOMIC DNA]</scope>
    <source>
        <strain evidence="3 7">BIOML-A1</strain>
        <strain evidence="4 6">BIOML-A12</strain>
    </source>
</reference>
<dbReference type="SUPFAM" id="SSF52980">
    <property type="entry name" value="Restriction endonuclease-like"/>
    <property type="match status" value="1"/>
</dbReference>
<dbReference type="EMBL" id="CYZN01000001">
    <property type="protein sequence ID" value="CUN47124.1"/>
    <property type="molecule type" value="Genomic_DNA"/>
</dbReference>
<organism evidence="2 5">
    <name type="scientific">Blautia wexlerae</name>
    <dbReference type="NCBI Taxonomy" id="418240"/>
    <lineage>
        <taxon>Bacteria</taxon>
        <taxon>Bacillati</taxon>
        <taxon>Bacillota</taxon>
        <taxon>Clostridia</taxon>
        <taxon>Lachnospirales</taxon>
        <taxon>Lachnospiraceae</taxon>
        <taxon>Blautia</taxon>
    </lineage>
</organism>
<evidence type="ECO:0000313" key="4">
    <source>
        <dbReference type="EMBL" id="MZS87572.1"/>
    </source>
</evidence>
<gene>
    <name evidence="2" type="ORF">ERS852478_00228</name>
    <name evidence="4" type="ORF">GT712_00325</name>
    <name evidence="3" type="ORF">GT728_05850</name>
</gene>
<dbReference type="EMBL" id="WWVF01000001">
    <property type="protein sequence ID" value="MZS87572.1"/>
    <property type="molecule type" value="Genomic_DNA"/>
</dbReference>
<proteinExistence type="predicted"/>
<dbReference type="eggNOG" id="COG4636">
    <property type="taxonomic scope" value="Bacteria"/>
</dbReference>
<dbReference type="PANTHER" id="PTHR36558">
    <property type="entry name" value="GLR1098 PROTEIN"/>
    <property type="match status" value="1"/>
</dbReference>
<reference evidence="2 5" key="1">
    <citation type="submission" date="2015-09" db="EMBL/GenBank/DDBJ databases">
        <authorList>
            <consortium name="Pathogen Informatics"/>
        </authorList>
    </citation>
    <scope>NUCLEOTIDE SEQUENCE [LARGE SCALE GENOMIC DNA]</scope>
    <source>
        <strain evidence="2 5">2789STDY5834863</strain>
    </source>
</reference>
<accession>A0A173X685</accession>